<organism evidence="2 3">
    <name type="scientific">Limisphaera ngatamarikiensis</name>
    <dbReference type="NCBI Taxonomy" id="1324935"/>
    <lineage>
        <taxon>Bacteria</taxon>
        <taxon>Pseudomonadati</taxon>
        <taxon>Verrucomicrobiota</taxon>
        <taxon>Verrucomicrobiia</taxon>
        <taxon>Limisphaerales</taxon>
        <taxon>Limisphaeraceae</taxon>
        <taxon>Limisphaera</taxon>
    </lineage>
</organism>
<sequence>MKPIVSGFSQARFLRLAAAAVLLLLIAGPALAGDLKLEAQLIWGTNESKSPNPRHKPVEEPVAQKLKELPFKWTHYFEVNRKEFTVSKEESRRVSMSEECEIQVRRLEDEQVELTLYGKGKRVGRVTQKLPKSEMLVLGGNAPNYTAWFVMLRRKD</sequence>
<protein>
    <submittedName>
        <fullName evidence="2">Uncharacterized protein</fullName>
    </submittedName>
</protein>
<feature type="chain" id="PRO_5026785389" evidence="1">
    <location>
        <begin position="33"/>
        <end position="156"/>
    </location>
</feature>
<comment type="caution">
    <text evidence="2">The sequence shown here is derived from an EMBL/GenBank/DDBJ whole genome shotgun (WGS) entry which is preliminary data.</text>
</comment>
<dbReference type="RefSeq" id="WP_165108867.1">
    <property type="nucleotide sequence ID" value="NZ_JAAKYA010000087.1"/>
</dbReference>
<gene>
    <name evidence="2" type="ORF">G4L39_13230</name>
</gene>
<keyword evidence="3" id="KW-1185">Reference proteome</keyword>
<reference evidence="2 3" key="1">
    <citation type="submission" date="2020-02" db="EMBL/GenBank/DDBJ databases">
        <title>Draft genome sequence of Limisphaera ngatamarikiensis NGM72.4T, a thermophilic Verrucomicrobia grouped in subdivision 3.</title>
        <authorList>
            <person name="Carere C.R."/>
            <person name="Steen J."/>
            <person name="Hugenholtz P."/>
            <person name="Stott M.B."/>
        </authorList>
    </citation>
    <scope>NUCLEOTIDE SEQUENCE [LARGE SCALE GENOMIC DNA]</scope>
    <source>
        <strain evidence="2 3">NGM72.4</strain>
    </source>
</reference>
<dbReference type="Proteomes" id="UP000477311">
    <property type="component" value="Unassembled WGS sequence"/>
</dbReference>
<dbReference type="AlphaFoldDB" id="A0A6M1RXZ1"/>
<feature type="signal peptide" evidence="1">
    <location>
        <begin position="1"/>
        <end position="32"/>
    </location>
</feature>
<evidence type="ECO:0000256" key="1">
    <source>
        <dbReference type="SAM" id="SignalP"/>
    </source>
</evidence>
<proteinExistence type="predicted"/>
<evidence type="ECO:0000313" key="3">
    <source>
        <dbReference type="Proteomes" id="UP000477311"/>
    </source>
</evidence>
<accession>A0A6M1RXZ1</accession>
<name>A0A6M1RXZ1_9BACT</name>
<evidence type="ECO:0000313" key="2">
    <source>
        <dbReference type="EMBL" id="NGO40351.1"/>
    </source>
</evidence>
<dbReference type="EMBL" id="JAAKYA010000087">
    <property type="protein sequence ID" value="NGO40351.1"/>
    <property type="molecule type" value="Genomic_DNA"/>
</dbReference>
<keyword evidence="1" id="KW-0732">Signal</keyword>